<sequence length="262" mass="28906">MALQATITEKQLKKAAKYLNGELNAPGRAGKPVTHAWLLESLCQGFYGKPYGEVRATLFSGQHGVELNSGVNAASRVLLLSYGGETVLTLNGEYVCSQSPGSDMEIPFSALSAQAASIANQQGCTVSQVELPELLGDEWEIDDILELAGKLGYFRYEKPFVHLLSGTPLTVIYGGVAQVESLDGDHMDAIRCDIDSGEPWRDVFERKLVWSPDFSKGFTSCELFFSYGELGRAEEIRPNVWRVTARHSGQTFEYDFEVIVRH</sequence>
<evidence type="ECO:0000313" key="1">
    <source>
        <dbReference type="EMBL" id="XAF56224.1"/>
    </source>
</evidence>
<dbReference type="RefSeq" id="WP_342632772.1">
    <property type="nucleotide sequence ID" value="NZ_CP152382.1"/>
</dbReference>
<evidence type="ECO:0000313" key="2">
    <source>
        <dbReference type="Proteomes" id="UP001445268"/>
    </source>
</evidence>
<reference evidence="1 2" key="1">
    <citation type="submission" date="2024-04" db="EMBL/GenBank/DDBJ databases">
        <title>Marinobacter sp. SBY-1.</title>
        <authorList>
            <person name="Pan C."/>
        </authorList>
    </citation>
    <scope>NUCLEOTIDE SEQUENCE [LARGE SCALE GENOMIC DNA]</scope>
    <source>
        <strain evidence="1 2">SBY-1</strain>
        <plasmid evidence="1 2">unnamed2</plasmid>
    </source>
</reference>
<keyword evidence="1" id="KW-0614">Plasmid</keyword>
<accession>A0ABZ3E934</accession>
<dbReference type="Proteomes" id="UP001445268">
    <property type="component" value="Plasmid unnamed2"/>
</dbReference>
<protein>
    <submittedName>
        <fullName evidence="1">Uncharacterized protein</fullName>
    </submittedName>
</protein>
<proteinExistence type="predicted"/>
<gene>
    <name evidence="1" type="ORF">AAGT77_20095</name>
</gene>
<name>A0ABZ3E934_9GAMM</name>
<organism evidence="1 2">
    <name type="scientific">Marinobacter alkaliphilus</name>
    <dbReference type="NCBI Taxonomy" id="254719"/>
    <lineage>
        <taxon>Bacteria</taxon>
        <taxon>Pseudomonadati</taxon>
        <taxon>Pseudomonadota</taxon>
        <taxon>Gammaproteobacteria</taxon>
        <taxon>Pseudomonadales</taxon>
        <taxon>Marinobacteraceae</taxon>
        <taxon>Marinobacter</taxon>
    </lineage>
</organism>
<geneLocation type="plasmid" evidence="1 2">
    <name>unnamed2</name>
</geneLocation>
<keyword evidence="2" id="KW-1185">Reference proteome</keyword>
<dbReference type="EMBL" id="CP152382">
    <property type="protein sequence ID" value="XAF56224.1"/>
    <property type="molecule type" value="Genomic_DNA"/>
</dbReference>